<reference evidence="2 3" key="1">
    <citation type="submission" date="2014-06" db="EMBL/GenBank/DDBJ databases">
        <authorList>
            <person name="Ngugi D.K."/>
            <person name="Blom J."/>
            <person name="Alam I."/>
            <person name="Rashid M."/>
            <person name="Ba Alawi W."/>
            <person name="Zhang G."/>
            <person name="Hikmawan T."/>
            <person name="Guan Y."/>
            <person name="Antunes A."/>
            <person name="Siam R."/>
            <person name="ElDorry H."/>
            <person name="Bajic V."/>
            <person name="Stingl U."/>
        </authorList>
    </citation>
    <scope>NUCLEOTIDE SEQUENCE [LARGE SCALE GENOMIC DNA]</scope>
    <source>
        <strain evidence="2">SCGC AAA799-N04</strain>
    </source>
</reference>
<comment type="caution">
    <text evidence="2">The sequence shown here is derived from an EMBL/GenBank/DDBJ whole genome shotgun (WGS) entry which is preliminary data.</text>
</comment>
<evidence type="ECO:0000256" key="1">
    <source>
        <dbReference type="SAM" id="Phobius"/>
    </source>
</evidence>
<name>A0A081RPF9_9ARCH</name>
<keyword evidence="1" id="KW-1133">Transmembrane helix</keyword>
<accession>A0A081RPF9</accession>
<proteinExistence type="predicted"/>
<keyword evidence="3" id="KW-1185">Reference proteome</keyword>
<keyword evidence="1" id="KW-0812">Transmembrane</keyword>
<dbReference type="EMBL" id="JOKN01000004">
    <property type="protein sequence ID" value="KEQ57082.1"/>
    <property type="molecule type" value="Genomic_DNA"/>
</dbReference>
<feature type="transmembrane region" description="Helical" evidence="1">
    <location>
        <begin position="20"/>
        <end position="43"/>
    </location>
</feature>
<sequence>MQSVFNWVVPDFGMNKRFVIVGIVLGIVVIAAVLIGSPMFGGFDAMR</sequence>
<keyword evidence="1" id="KW-0472">Membrane</keyword>
<gene>
    <name evidence="2" type="ORF">AAA799N04_00362</name>
</gene>
<dbReference type="AlphaFoldDB" id="A0A081RPF9"/>
<organism evidence="2 3">
    <name type="scientific">Marine Group I thaumarchaeote SCGC AAA799-N04</name>
    <dbReference type="NCBI Taxonomy" id="1502293"/>
    <lineage>
        <taxon>Archaea</taxon>
        <taxon>Nitrososphaerota</taxon>
        <taxon>Marine Group I</taxon>
    </lineage>
</organism>
<protein>
    <submittedName>
        <fullName evidence="2">Uncharacterized protein</fullName>
    </submittedName>
</protein>
<evidence type="ECO:0000313" key="2">
    <source>
        <dbReference type="EMBL" id="KEQ57082.1"/>
    </source>
</evidence>
<evidence type="ECO:0000313" key="3">
    <source>
        <dbReference type="Proteomes" id="UP000028059"/>
    </source>
</evidence>
<dbReference type="Proteomes" id="UP000028059">
    <property type="component" value="Unassembled WGS sequence"/>
</dbReference>